<organism evidence="4 5">
    <name type="scientific">Sesamum angolense</name>
    <dbReference type="NCBI Taxonomy" id="2727404"/>
    <lineage>
        <taxon>Eukaryota</taxon>
        <taxon>Viridiplantae</taxon>
        <taxon>Streptophyta</taxon>
        <taxon>Embryophyta</taxon>
        <taxon>Tracheophyta</taxon>
        <taxon>Spermatophyta</taxon>
        <taxon>Magnoliopsida</taxon>
        <taxon>eudicotyledons</taxon>
        <taxon>Gunneridae</taxon>
        <taxon>Pentapetalae</taxon>
        <taxon>asterids</taxon>
        <taxon>lamiids</taxon>
        <taxon>Lamiales</taxon>
        <taxon>Pedaliaceae</taxon>
        <taxon>Sesamum</taxon>
    </lineage>
</organism>
<proteinExistence type="predicted"/>
<reference evidence="4" key="1">
    <citation type="submission" date="2020-06" db="EMBL/GenBank/DDBJ databases">
        <authorList>
            <person name="Li T."/>
            <person name="Hu X."/>
            <person name="Zhang T."/>
            <person name="Song X."/>
            <person name="Zhang H."/>
            <person name="Dai N."/>
            <person name="Sheng W."/>
            <person name="Hou X."/>
            <person name="Wei L."/>
        </authorList>
    </citation>
    <scope>NUCLEOTIDE SEQUENCE</scope>
    <source>
        <strain evidence="4">K16</strain>
        <tissue evidence="4">Leaf</tissue>
    </source>
</reference>
<dbReference type="Pfam" id="PF00098">
    <property type="entry name" value="zf-CCHC"/>
    <property type="match status" value="1"/>
</dbReference>
<evidence type="ECO:0000259" key="3">
    <source>
        <dbReference type="PROSITE" id="PS50158"/>
    </source>
</evidence>
<keyword evidence="1" id="KW-0863">Zinc-finger</keyword>
<name>A0AAE1WW18_9LAMI</name>
<dbReference type="InterPro" id="IPR036875">
    <property type="entry name" value="Znf_CCHC_sf"/>
</dbReference>
<dbReference type="AlphaFoldDB" id="A0AAE1WW18"/>
<dbReference type="GO" id="GO:0008270">
    <property type="term" value="F:zinc ion binding"/>
    <property type="evidence" value="ECO:0007669"/>
    <property type="project" value="UniProtKB-KW"/>
</dbReference>
<dbReference type="Gene3D" id="4.10.60.10">
    <property type="entry name" value="Zinc finger, CCHC-type"/>
    <property type="match status" value="1"/>
</dbReference>
<dbReference type="PROSITE" id="PS50158">
    <property type="entry name" value="ZF_CCHC"/>
    <property type="match status" value="1"/>
</dbReference>
<protein>
    <recommendedName>
        <fullName evidence="3">CCHC-type domain-containing protein</fullName>
    </recommendedName>
</protein>
<dbReference type="SUPFAM" id="SSF57756">
    <property type="entry name" value="Retrovirus zinc finger-like domains"/>
    <property type="match status" value="1"/>
</dbReference>
<evidence type="ECO:0000256" key="1">
    <source>
        <dbReference type="PROSITE-ProRule" id="PRU00047"/>
    </source>
</evidence>
<dbReference type="InterPro" id="IPR001878">
    <property type="entry name" value="Znf_CCHC"/>
</dbReference>
<evidence type="ECO:0000313" key="5">
    <source>
        <dbReference type="Proteomes" id="UP001289374"/>
    </source>
</evidence>
<accession>A0AAE1WW18</accession>
<evidence type="ECO:0000256" key="2">
    <source>
        <dbReference type="SAM" id="MobiDB-lite"/>
    </source>
</evidence>
<evidence type="ECO:0000313" key="4">
    <source>
        <dbReference type="EMBL" id="KAK4400642.1"/>
    </source>
</evidence>
<feature type="domain" description="CCHC-type" evidence="3">
    <location>
        <begin position="150"/>
        <end position="165"/>
    </location>
</feature>
<comment type="caution">
    <text evidence="4">The sequence shown here is derived from an EMBL/GenBank/DDBJ whole genome shotgun (WGS) entry which is preliminary data.</text>
</comment>
<keyword evidence="1" id="KW-0479">Metal-binding</keyword>
<gene>
    <name evidence="4" type="ORF">Sango_1170300</name>
</gene>
<sequence length="302" mass="34373">MLRDQDGRRIVFTESWVMMLSLMEKLEDLKVGLDNDTYINVILQSLPPFYDPFIINYNMNGFETSIHKLINMLVQYEAMTHKLAPVVLVGDDSTSKAKGKRVGRWKRKKGKGKVFTATASASDAPTSPIGKENGKEKIGGSQRSKANDICMHCQEKGHWKRECPQLLSNPGARKKQKTKVTLLTRWPSCLTWHHLRRYCWNRWRTSRLGIEGPTETCTKYCSRVSSPGDVGHLCSFSMLVGKSHAYEDCILHMASGGCIVRHGHHKPYPVHSEYVARMVDSKRGSVPYHYMTESSLMHLEMV</sequence>
<feature type="compositionally biased region" description="Low complexity" evidence="2">
    <location>
        <begin position="116"/>
        <end position="131"/>
    </location>
</feature>
<dbReference type="EMBL" id="JACGWL010000006">
    <property type="protein sequence ID" value="KAK4400642.1"/>
    <property type="molecule type" value="Genomic_DNA"/>
</dbReference>
<feature type="region of interest" description="Disordered" evidence="2">
    <location>
        <begin position="116"/>
        <end position="141"/>
    </location>
</feature>
<dbReference type="Proteomes" id="UP001289374">
    <property type="component" value="Unassembled WGS sequence"/>
</dbReference>
<dbReference type="GO" id="GO:0003676">
    <property type="term" value="F:nucleic acid binding"/>
    <property type="evidence" value="ECO:0007669"/>
    <property type="project" value="InterPro"/>
</dbReference>
<reference evidence="4" key="2">
    <citation type="journal article" date="2024" name="Plant">
        <title>Genomic evolution and insights into agronomic trait innovations of Sesamum species.</title>
        <authorList>
            <person name="Miao H."/>
            <person name="Wang L."/>
            <person name="Qu L."/>
            <person name="Liu H."/>
            <person name="Sun Y."/>
            <person name="Le M."/>
            <person name="Wang Q."/>
            <person name="Wei S."/>
            <person name="Zheng Y."/>
            <person name="Lin W."/>
            <person name="Duan Y."/>
            <person name="Cao H."/>
            <person name="Xiong S."/>
            <person name="Wang X."/>
            <person name="Wei L."/>
            <person name="Li C."/>
            <person name="Ma Q."/>
            <person name="Ju M."/>
            <person name="Zhao R."/>
            <person name="Li G."/>
            <person name="Mu C."/>
            <person name="Tian Q."/>
            <person name="Mei H."/>
            <person name="Zhang T."/>
            <person name="Gao T."/>
            <person name="Zhang H."/>
        </authorList>
    </citation>
    <scope>NUCLEOTIDE SEQUENCE</scope>
    <source>
        <strain evidence="4">K16</strain>
    </source>
</reference>
<keyword evidence="5" id="KW-1185">Reference proteome</keyword>
<keyword evidence="1" id="KW-0862">Zinc</keyword>